<dbReference type="RefSeq" id="WP_115021798.1">
    <property type="nucleotide sequence ID" value="NZ_CP069533.1"/>
</dbReference>
<evidence type="ECO:0000313" key="2">
    <source>
        <dbReference type="Proteomes" id="UP000254287"/>
    </source>
</evidence>
<protein>
    <submittedName>
        <fullName evidence="1">Uncharacterized protein</fullName>
    </submittedName>
</protein>
<organism evidence="1 2">
    <name type="scientific">Corynebacterium minutissimum</name>
    <dbReference type="NCBI Taxonomy" id="38301"/>
    <lineage>
        <taxon>Bacteria</taxon>
        <taxon>Bacillati</taxon>
        <taxon>Actinomycetota</taxon>
        <taxon>Actinomycetes</taxon>
        <taxon>Mycobacteriales</taxon>
        <taxon>Corynebacteriaceae</taxon>
        <taxon>Corynebacterium</taxon>
    </lineage>
</organism>
<dbReference type="AlphaFoldDB" id="A0A376CXD4"/>
<dbReference type="Proteomes" id="UP000254287">
    <property type="component" value="Unassembled WGS sequence"/>
</dbReference>
<name>A0A376CXD4_9CORY</name>
<evidence type="ECO:0000313" key="1">
    <source>
        <dbReference type="EMBL" id="STC77421.1"/>
    </source>
</evidence>
<gene>
    <name evidence="1" type="ORF">NCTC10289_01256</name>
</gene>
<sequence length="101" mass="11296">MNENEKYLYNEVLKNAMIRALDARKCKASLEVFSSSIAHVLHILDIASGNTSSPALTEVTLQRVKGELDSLKRGAEESAAVWEEYSDELILKVSEILKENE</sequence>
<accession>A0A376CXD4</accession>
<reference evidence="1 2" key="1">
    <citation type="submission" date="2018-06" db="EMBL/GenBank/DDBJ databases">
        <authorList>
            <consortium name="Pathogen Informatics"/>
            <person name="Doyle S."/>
        </authorList>
    </citation>
    <scope>NUCLEOTIDE SEQUENCE [LARGE SCALE GENOMIC DNA]</scope>
    <source>
        <strain evidence="1 2">NCTC10289</strain>
    </source>
</reference>
<dbReference type="EMBL" id="UFXP01000001">
    <property type="protein sequence ID" value="STC77421.1"/>
    <property type="molecule type" value="Genomic_DNA"/>
</dbReference>
<proteinExistence type="predicted"/>